<dbReference type="CDD" id="cd18896">
    <property type="entry name" value="TET2"/>
    <property type="match status" value="1"/>
</dbReference>
<comment type="subcellular location">
    <subcellularLocation>
        <location evidence="1">Chromosome</location>
    </subcellularLocation>
</comment>
<comment type="catalytic activity">
    <reaction evidence="9 11">
        <text>a 5-formyl-2'-deoxycytidine in DNA + 2-oxoglutarate + O2 = a 5-carboxyl-2'-deoxycytidine in DNA + succinate + CO2 + H(+)</text>
        <dbReference type="Rhea" id="RHEA:53832"/>
        <dbReference type="Rhea" id="RHEA-COMP:13656"/>
        <dbReference type="Rhea" id="RHEA-COMP:13657"/>
        <dbReference type="ChEBI" id="CHEBI:15378"/>
        <dbReference type="ChEBI" id="CHEBI:15379"/>
        <dbReference type="ChEBI" id="CHEBI:16526"/>
        <dbReference type="ChEBI" id="CHEBI:16810"/>
        <dbReference type="ChEBI" id="CHEBI:30031"/>
        <dbReference type="ChEBI" id="CHEBI:137731"/>
        <dbReference type="ChEBI" id="CHEBI:137732"/>
        <dbReference type="EC" id="1.14.11.80"/>
    </reaction>
</comment>
<evidence type="ECO:0000256" key="7">
    <source>
        <dbReference type="ARBA" id="ARBA00023002"/>
    </source>
</evidence>
<dbReference type="GO" id="GO:0005694">
    <property type="term" value="C:chromosome"/>
    <property type="evidence" value="ECO:0007669"/>
    <property type="project" value="UniProtKB-SubCell"/>
</dbReference>
<dbReference type="SMART" id="SM01333">
    <property type="entry name" value="Tet_JBP"/>
    <property type="match status" value="1"/>
</dbReference>
<dbReference type="Proteomes" id="UP000324091">
    <property type="component" value="Chromosome 6"/>
</dbReference>
<accession>A0A5C6MTU4</accession>
<comment type="similarity">
    <text evidence="2 11">Belongs to the TET family.</text>
</comment>
<evidence type="ECO:0000256" key="2">
    <source>
        <dbReference type="ARBA" id="ARBA00007502"/>
    </source>
</evidence>
<feature type="domain" description="Methylcytosine dioxygenase TET1-3 oxygenase" evidence="13">
    <location>
        <begin position="201"/>
        <end position="513"/>
    </location>
</feature>
<evidence type="ECO:0000256" key="4">
    <source>
        <dbReference type="ARBA" id="ARBA00022723"/>
    </source>
</evidence>
<comment type="cofactor">
    <cofactor evidence="11">
        <name>Fe(2+)</name>
        <dbReference type="ChEBI" id="CHEBI:29033"/>
    </cofactor>
    <text evidence="11">Binds 1 Fe(2+) ion per subunit.</text>
</comment>
<evidence type="ECO:0000256" key="12">
    <source>
        <dbReference type="SAM" id="MobiDB-lite"/>
    </source>
</evidence>
<evidence type="ECO:0000313" key="15">
    <source>
        <dbReference type="Proteomes" id="UP000324091"/>
    </source>
</evidence>
<keyword evidence="5 11" id="KW-0862">Zinc</keyword>
<dbReference type="GO" id="GO:0141166">
    <property type="term" value="P:chromosomal 5-methylcytosine DNA demethylation pathway"/>
    <property type="evidence" value="ECO:0007669"/>
    <property type="project" value="UniProtKB-UniRule"/>
</dbReference>
<dbReference type="Pfam" id="PF12851">
    <property type="entry name" value="Tet_JBP"/>
    <property type="match status" value="1"/>
</dbReference>
<comment type="caution">
    <text evidence="14">The sequence shown here is derived from an EMBL/GenBank/DDBJ whole genome shotgun (WGS) entry which is preliminary data.</text>
</comment>
<dbReference type="GO" id="GO:0045944">
    <property type="term" value="P:positive regulation of transcription by RNA polymerase II"/>
    <property type="evidence" value="ECO:0007669"/>
    <property type="project" value="TreeGrafter"/>
</dbReference>
<keyword evidence="15" id="KW-1185">Reference proteome</keyword>
<proteinExistence type="inferred from homology"/>
<keyword evidence="6 11" id="KW-0223">Dioxygenase</keyword>
<evidence type="ECO:0000256" key="5">
    <source>
        <dbReference type="ARBA" id="ARBA00022833"/>
    </source>
</evidence>
<evidence type="ECO:0000256" key="8">
    <source>
        <dbReference type="ARBA" id="ARBA00023004"/>
    </source>
</evidence>
<gene>
    <name evidence="14" type="ORF">D4764_06G0002340</name>
</gene>
<comment type="function">
    <text evidence="11">Dioxygenase that catalyzes the conversion of the modified genomic base 5-methylcytosine (5mC) into 5-hydroxymethylcytosine (5hmC) and plays a key role in epigenetic chromatin reprogramming during embryonic development.</text>
</comment>
<keyword evidence="8 11" id="KW-0408">Iron</keyword>
<feature type="region of interest" description="Disordered" evidence="12">
    <location>
        <begin position="533"/>
        <end position="571"/>
    </location>
</feature>
<dbReference type="InterPro" id="IPR046942">
    <property type="entry name" value="TET_oxygenase"/>
</dbReference>
<dbReference type="EC" id="1.14.11.80" evidence="11"/>
<dbReference type="PANTHER" id="PTHR23358:SF3">
    <property type="entry name" value="METHYLCYTOSINE DIOXYGENASE TET2"/>
    <property type="match status" value="1"/>
</dbReference>
<dbReference type="InterPro" id="IPR024779">
    <property type="entry name" value="2OGFeDO_JBP1/TET_oxygenase_dom"/>
</dbReference>
<name>A0A5C6MTU4_9TELE</name>
<keyword evidence="4 11" id="KW-0479">Metal-binding</keyword>
<dbReference type="AlphaFoldDB" id="A0A5C6MTU4"/>
<evidence type="ECO:0000256" key="10">
    <source>
        <dbReference type="ARBA" id="ARBA00049431"/>
    </source>
</evidence>
<dbReference type="GO" id="GO:0070579">
    <property type="term" value="F:DNA 5-methylcytosine dioxygenase activity"/>
    <property type="evidence" value="ECO:0007669"/>
    <property type="project" value="UniProtKB-UniRule"/>
</dbReference>
<dbReference type="InterPro" id="IPR040175">
    <property type="entry name" value="TET1/2/3"/>
</dbReference>
<dbReference type="EMBL" id="RHFK02000019">
    <property type="protein sequence ID" value="TWW58704.1"/>
    <property type="molecule type" value="Genomic_DNA"/>
</dbReference>
<reference evidence="14 15" key="1">
    <citation type="submission" date="2019-04" db="EMBL/GenBank/DDBJ databases">
        <title>Chromosome genome assembly for Takifugu flavidus.</title>
        <authorList>
            <person name="Xiao S."/>
        </authorList>
    </citation>
    <scope>NUCLEOTIDE SEQUENCE [LARGE SCALE GENOMIC DNA]</scope>
    <source>
        <strain evidence="14">HTHZ2018</strain>
        <tissue evidence="14">Muscle</tissue>
    </source>
</reference>
<dbReference type="GO" id="GO:0005634">
    <property type="term" value="C:nucleus"/>
    <property type="evidence" value="ECO:0007669"/>
    <property type="project" value="UniProtKB-UniRule"/>
</dbReference>
<dbReference type="GO" id="GO:0040029">
    <property type="term" value="P:epigenetic regulation of gene expression"/>
    <property type="evidence" value="ECO:0007669"/>
    <property type="project" value="InterPro"/>
</dbReference>
<protein>
    <recommendedName>
        <fullName evidence="11">Methylcytosine dioxygenase TET</fullName>
        <ecNumber evidence="11">1.14.11.80</ecNumber>
    </recommendedName>
</protein>
<comment type="catalytic activity">
    <reaction evidence="10 11">
        <text>a 5-hydroxymethyl-2'-deoxycytidine in DNA + 2-oxoglutarate + O2 = a 5-formyl-2'-deoxycytidine in DNA + succinate + CO2 + H2O</text>
        <dbReference type="Rhea" id="RHEA:53828"/>
        <dbReference type="Rhea" id="RHEA-COMP:13315"/>
        <dbReference type="Rhea" id="RHEA-COMP:13656"/>
        <dbReference type="ChEBI" id="CHEBI:15377"/>
        <dbReference type="ChEBI" id="CHEBI:15379"/>
        <dbReference type="ChEBI" id="CHEBI:16526"/>
        <dbReference type="ChEBI" id="CHEBI:16810"/>
        <dbReference type="ChEBI" id="CHEBI:30031"/>
        <dbReference type="ChEBI" id="CHEBI:136731"/>
        <dbReference type="ChEBI" id="CHEBI:137731"/>
        <dbReference type="EC" id="1.14.11.80"/>
    </reaction>
</comment>
<evidence type="ECO:0000256" key="1">
    <source>
        <dbReference type="ARBA" id="ARBA00004286"/>
    </source>
</evidence>
<evidence type="ECO:0000259" key="13">
    <source>
        <dbReference type="SMART" id="SM01333"/>
    </source>
</evidence>
<comment type="catalytic activity">
    <reaction evidence="11">
        <text>a 5-methyl-2'-deoxycytidine in DNA + 2-oxoglutarate + O2 = a 5-hydroxymethyl-2'-deoxycytidine in DNA + succinate + CO2</text>
        <dbReference type="Rhea" id="RHEA:52636"/>
        <dbReference type="Rhea" id="RHEA-COMP:11370"/>
        <dbReference type="Rhea" id="RHEA-COMP:13315"/>
        <dbReference type="ChEBI" id="CHEBI:15379"/>
        <dbReference type="ChEBI" id="CHEBI:16526"/>
        <dbReference type="ChEBI" id="CHEBI:16810"/>
        <dbReference type="ChEBI" id="CHEBI:30031"/>
        <dbReference type="ChEBI" id="CHEBI:85454"/>
        <dbReference type="ChEBI" id="CHEBI:136731"/>
        <dbReference type="EC" id="1.14.11.80"/>
    </reaction>
</comment>
<dbReference type="GO" id="GO:0008270">
    <property type="term" value="F:zinc ion binding"/>
    <property type="evidence" value="ECO:0007669"/>
    <property type="project" value="UniProtKB-UniRule"/>
</dbReference>
<evidence type="ECO:0000313" key="14">
    <source>
        <dbReference type="EMBL" id="TWW58704.1"/>
    </source>
</evidence>
<keyword evidence="7 11" id="KW-0560">Oxidoreductase</keyword>
<organism evidence="14 15">
    <name type="scientific">Takifugu flavidus</name>
    <name type="common">sansaifugu</name>
    <dbReference type="NCBI Taxonomy" id="433684"/>
    <lineage>
        <taxon>Eukaryota</taxon>
        <taxon>Metazoa</taxon>
        <taxon>Chordata</taxon>
        <taxon>Craniata</taxon>
        <taxon>Vertebrata</taxon>
        <taxon>Euteleostomi</taxon>
        <taxon>Actinopterygii</taxon>
        <taxon>Neopterygii</taxon>
        <taxon>Teleostei</taxon>
        <taxon>Neoteleostei</taxon>
        <taxon>Acanthomorphata</taxon>
        <taxon>Eupercaria</taxon>
        <taxon>Tetraodontiformes</taxon>
        <taxon>Tetradontoidea</taxon>
        <taxon>Tetraodontidae</taxon>
        <taxon>Takifugu</taxon>
    </lineage>
</organism>
<sequence>MNQEFLEGNAKLQPPVTGGYKSYDSSKLQKMGQKEEPSNGQHHSMGREQISEKDEGPYYTHLGSAPSVPGIRELMEKRSGITGSAIRIEKVVYTGKEGKSTQGCPIAKWVIRRGSEEEKILVLVRERTGHMCNTACIIVVILVWEGILPSLADRLYHELSDTLRKHGALTQRRCAHNEERTCACQGLNPEACGASFSFGCSWSMYYNGCKFARSKNPRKFKLLGDDMKEEERLEQNFQSLATLLAPLYKSLAPEAYGNQVEHEQRGQDCRLGHKEGRPFSGVTACMDFCAHAHRDLHNMQGGSTVVCTLTKEDNREIGKIPDDEQLHVLPLYKASNTDEFGSEEGQQEKIKSGAIQVLSAFRRQVRMLAEPAKSCRQKKLDAKKAAANKNAMLDSANEKEKALLAKTKVALCENPGLNASMAGLDLPNGRLVASGIKQEPGMPQTPTTPQKPELWSDNEHNFLDPEIGGVAVAPSHGSVLIECAKRELHATTPIKNPDRNHPTRISLVFYQHKNLNEAKHGLAMWEAKMAEKAREKEEDAERNGGEGTPSKGKKGVKREHPESSESTAEPPYKRFIKALAEGSASCTTNTWVNTAPYAFTKVTGPYSHFV</sequence>
<feature type="compositionally biased region" description="Basic and acidic residues" evidence="12">
    <location>
        <begin position="45"/>
        <end position="56"/>
    </location>
</feature>
<feature type="region of interest" description="Disordered" evidence="12">
    <location>
        <begin position="1"/>
        <end position="63"/>
    </location>
</feature>
<keyword evidence="3" id="KW-0158">Chromosome</keyword>
<evidence type="ECO:0000256" key="3">
    <source>
        <dbReference type="ARBA" id="ARBA00022454"/>
    </source>
</evidence>
<feature type="compositionally biased region" description="Basic and acidic residues" evidence="12">
    <location>
        <begin position="533"/>
        <end position="544"/>
    </location>
</feature>
<evidence type="ECO:0000256" key="11">
    <source>
        <dbReference type="RuleBase" id="RU367064"/>
    </source>
</evidence>
<comment type="cofactor">
    <cofactor evidence="11">
        <name>Zn(2+)</name>
        <dbReference type="ChEBI" id="CHEBI:29105"/>
    </cofactor>
    <text evidence="11">The zinc ions have a structural role.</text>
</comment>
<dbReference type="GO" id="GO:0030099">
    <property type="term" value="P:myeloid cell differentiation"/>
    <property type="evidence" value="ECO:0007669"/>
    <property type="project" value="TreeGrafter"/>
</dbReference>
<evidence type="ECO:0000256" key="6">
    <source>
        <dbReference type="ARBA" id="ARBA00022964"/>
    </source>
</evidence>
<dbReference type="PANTHER" id="PTHR23358">
    <property type="entry name" value="METHYLCYTOSINE DIOXYGENASE TET"/>
    <property type="match status" value="1"/>
</dbReference>
<evidence type="ECO:0000256" key="9">
    <source>
        <dbReference type="ARBA" id="ARBA00047840"/>
    </source>
</evidence>